<dbReference type="GO" id="GO:0022857">
    <property type="term" value="F:transmembrane transporter activity"/>
    <property type="evidence" value="ECO:0007669"/>
    <property type="project" value="InterPro"/>
</dbReference>
<name>A0A3L9L0D8_9MICC</name>
<dbReference type="Proteomes" id="UP000277871">
    <property type="component" value="Unassembled WGS sequence"/>
</dbReference>
<feature type="transmembrane region" description="Helical" evidence="7">
    <location>
        <begin position="139"/>
        <end position="160"/>
    </location>
</feature>
<keyword evidence="2" id="KW-0813">Transport</keyword>
<reference evidence="9 10" key="1">
    <citation type="submission" date="2018-10" db="EMBL/GenBank/DDBJ databases">
        <title>Kocuria tytonicola, new bacteria from the preen glands of American barn owls (Tyto furcata).</title>
        <authorList>
            <person name="Braun M.S."/>
            <person name="Wang E."/>
            <person name="Zimmermann S."/>
            <person name="Boutin S."/>
            <person name="Wagner H."/>
            <person name="Wink M."/>
        </authorList>
    </citation>
    <scope>NUCLEOTIDE SEQUENCE [LARGE SCALE GENOMIC DNA]</scope>
    <source>
        <strain evidence="9 10">473</strain>
    </source>
</reference>
<keyword evidence="5 7" id="KW-1133">Transmembrane helix</keyword>
<dbReference type="PROSITE" id="PS50850">
    <property type="entry name" value="MFS"/>
    <property type="match status" value="1"/>
</dbReference>
<dbReference type="GO" id="GO:0005886">
    <property type="term" value="C:plasma membrane"/>
    <property type="evidence" value="ECO:0007669"/>
    <property type="project" value="UniProtKB-SubCell"/>
</dbReference>
<feature type="transmembrane region" description="Helical" evidence="7">
    <location>
        <begin position="307"/>
        <end position="327"/>
    </location>
</feature>
<evidence type="ECO:0000256" key="6">
    <source>
        <dbReference type="ARBA" id="ARBA00023136"/>
    </source>
</evidence>
<evidence type="ECO:0000256" key="4">
    <source>
        <dbReference type="ARBA" id="ARBA00022692"/>
    </source>
</evidence>
<gene>
    <name evidence="9" type="ORF">EAE32_10170</name>
</gene>
<dbReference type="InterPro" id="IPR050171">
    <property type="entry name" value="MFS_Transporters"/>
</dbReference>
<feature type="domain" description="Major facilitator superfamily (MFS) profile" evidence="8">
    <location>
        <begin position="1"/>
        <end position="393"/>
    </location>
</feature>
<dbReference type="InterPro" id="IPR036259">
    <property type="entry name" value="MFS_trans_sf"/>
</dbReference>
<keyword evidence="6 7" id="KW-0472">Membrane</keyword>
<dbReference type="InterPro" id="IPR020846">
    <property type="entry name" value="MFS_dom"/>
</dbReference>
<feature type="transmembrane region" description="Helical" evidence="7">
    <location>
        <begin position="282"/>
        <end position="301"/>
    </location>
</feature>
<organism evidence="9 10">
    <name type="scientific">Kocuria tytonicola</name>
    <dbReference type="NCBI Taxonomy" id="2055946"/>
    <lineage>
        <taxon>Bacteria</taxon>
        <taxon>Bacillati</taxon>
        <taxon>Actinomycetota</taxon>
        <taxon>Actinomycetes</taxon>
        <taxon>Micrococcales</taxon>
        <taxon>Micrococcaceae</taxon>
        <taxon>Kocuria</taxon>
    </lineage>
</organism>
<protein>
    <submittedName>
        <fullName evidence="9">MFS transporter</fullName>
    </submittedName>
</protein>
<evidence type="ECO:0000256" key="7">
    <source>
        <dbReference type="SAM" id="Phobius"/>
    </source>
</evidence>
<keyword evidence="3" id="KW-1003">Cell membrane</keyword>
<dbReference type="SUPFAM" id="SSF103473">
    <property type="entry name" value="MFS general substrate transporter"/>
    <property type="match status" value="1"/>
</dbReference>
<keyword evidence="4 7" id="KW-0812">Transmembrane</keyword>
<evidence type="ECO:0000256" key="2">
    <source>
        <dbReference type="ARBA" id="ARBA00022448"/>
    </source>
</evidence>
<comment type="subcellular location">
    <subcellularLocation>
        <location evidence="1">Cell membrane</location>
        <topology evidence="1">Multi-pass membrane protein</topology>
    </subcellularLocation>
</comment>
<sequence>MRLKPWMRVSSALLAVAWGGNEFTPLLVMYRTVEGYQQVAVDMLLAAYVLGIVPALLIGGPLSDRHGRRTLMIPAPVLAMVGSILLAVGAESLFMLFVGRVFSGLALGLGMAVGTSWIKELSERPYEEHPERVSGARRASLSLTAGFALGAAFAAALAQFAPLQTVLPYMINLLICLPAVFLVAGTPETRRAGAPRTSLLSDLKIPATRQHRFWFVVAPSAPWVFGCAASAYAILPALMADVVGPRYGIAFSGLMCLVGLGFGFVIQPLGKRLDRDGSIRSLAVGMCAVILGMLAAVLASATLSLPLVLLASAVLGCGYGLVMVSGLQEVQRIARPDDLAGLTAVFYSLTYIGFFVPMVLALVAEFTTYPWLFVSGAVIATVCLGIMVYGRRHEVRDLDLLEAHDAARS</sequence>
<dbReference type="Gene3D" id="1.20.1250.20">
    <property type="entry name" value="MFS general substrate transporter like domains"/>
    <property type="match status" value="1"/>
</dbReference>
<evidence type="ECO:0000256" key="1">
    <source>
        <dbReference type="ARBA" id="ARBA00004651"/>
    </source>
</evidence>
<feature type="transmembrane region" description="Helical" evidence="7">
    <location>
        <begin position="247"/>
        <end position="270"/>
    </location>
</feature>
<feature type="transmembrane region" description="Helical" evidence="7">
    <location>
        <begin position="339"/>
        <end position="363"/>
    </location>
</feature>
<evidence type="ECO:0000256" key="5">
    <source>
        <dbReference type="ARBA" id="ARBA00022989"/>
    </source>
</evidence>
<evidence type="ECO:0000313" key="9">
    <source>
        <dbReference type="EMBL" id="RLY91598.1"/>
    </source>
</evidence>
<dbReference type="RefSeq" id="WP_121846667.1">
    <property type="nucleotide sequence ID" value="NZ_PHOA01000117.1"/>
</dbReference>
<feature type="transmembrane region" description="Helical" evidence="7">
    <location>
        <begin position="70"/>
        <end position="88"/>
    </location>
</feature>
<feature type="transmembrane region" description="Helical" evidence="7">
    <location>
        <begin position="35"/>
        <end position="58"/>
    </location>
</feature>
<feature type="transmembrane region" description="Helical" evidence="7">
    <location>
        <begin position="166"/>
        <end position="186"/>
    </location>
</feature>
<dbReference type="OrthoDB" id="5242249at2"/>
<keyword evidence="10" id="KW-1185">Reference proteome</keyword>
<evidence type="ECO:0000256" key="3">
    <source>
        <dbReference type="ARBA" id="ARBA00022475"/>
    </source>
</evidence>
<dbReference type="EMBL" id="RDEX01000003">
    <property type="protein sequence ID" value="RLY91598.1"/>
    <property type="molecule type" value="Genomic_DNA"/>
</dbReference>
<proteinExistence type="predicted"/>
<dbReference type="Pfam" id="PF07690">
    <property type="entry name" value="MFS_1"/>
    <property type="match status" value="1"/>
</dbReference>
<dbReference type="PANTHER" id="PTHR23517">
    <property type="entry name" value="RESISTANCE PROTEIN MDTM, PUTATIVE-RELATED-RELATED"/>
    <property type="match status" value="1"/>
</dbReference>
<dbReference type="PANTHER" id="PTHR23517:SF3">
    <property type="entry name" value="INTEGRAL MEMBRANE TRANSPORT PROTEIN"/>
    <property type="match status" value="1"/>
</dbReference>
<dbReference type="AlphaFoldDB" id="A0A3L9L0D8"/>
<feature type="transmembrane region" description="Helical" evidence="7">
    <location>
        <begin position="94"/>
        <end position="118"/>
    </location>
</feature>
<dbReference type="InterPro" id="IPR011701">
    <property type="entry name" value="MFS"/>
</dbReference>
<feature type="transmembrane region" description="Helical" evidence="7">
    <location>
        <begin position="213"/>
        <end position="235"/>
    </location>
</feature>
<feature type="transmembrane region" description="Helical" evidence="7">
    <location>
        <begin position="369"/>
        <end position="389"/>
    </location>
</feature>
<evidence type="ECO:0000259" key="8">
    <source>
        <dbReference type="PROSITE" id="PS50850"/>
    </source>
</evidence>
<evidence type="ECO:0000313" key="10">
    <source>
        <dbReference type="Proteomes" id="UP000277871"/>
    </source>
</evidence>
<accession>A0A3L9L0D8</accession>
<comment type="caution">
    <text evidence="9">The sequence shown here is derived from an EMBL/GenBank/DDBJ whole genome shotgun (WGS) entry which is preliminary data.</text>
</comment>